<feature type="region of interest" description="Disordered" evidence="1">
    <location>
        <begin position="1"/>
        <end position="25"/>
    </location>
</feature>
<keyword evidence="3" id="KW-1185">Reference proteome</keyword>
<accession>A0ABT2MP47</accession>
<gene>
    <name evidence="2" type="ORF">NG799_09315</name>
</gene>
<name>A0ABT2MP47_9CYAN</name>
<evidence type="ECO:0000256" key="1">
    <source>
        <dbReference type="SAM" id="MobiDB-lite"/>
    </source>
</evidence>
<dbReference type="RefSeq" id="WP_368006170.1">
    <property type="nucleotide sequence ID" value="NZ_JAMXFF010000011.1"/>
</dbReference>
<sequence length="72" mass="8085">MTQCNPEPPQIHRSPQSEPGDSLSSFWGDRHVVDLNLYPVLRRPSRFSNPDGGDRTGRIFVLIAPLVRIGQC</sequence>
<comment type="caution">
    <text evidence="2">The sequence shown here is derived from an EMBL/GenBank/DDBJ whole genome shotgun (WGS) entry which is preliminary data.</text>
</comment>
<dbReference type="EMBL" id="JAMXFF010000011">
    <property type="protein sequence ID" value="MCT7966529.1"/>
    <property type="molecule type" value="Genomic_DNA"/>
</dbReference>
<evidence type="ECO:0000313" key="3">
    <source>
        <dbReference type="Proteomes" id="UP001525890"/>
    </source>
</evidence>
<dbReference type="Proteomes" id="UP001525890">
    <property type="component" value="Unassembled WGS sequence"/>
</dbReference>
<proteinExistence type="predicted"/>
<feature type="compositionally biased region" description="Polar residues" evidence="1">
    <location>
        <begin position="13"/>
        <end position="25"/>
    </location>
</feature>
<evidence type="ECO:0000313" key="2">
    <source>
        <dbReference type="EMBL" id="MCT7966529.1"/>
    </source>
</evidence>
<reference evidence="2 3" key="1">
    <citation type="journal article" date="2022" name="Front. Microbiol.">
        <title>High genomic differentiation and limited gene flow indicate recent cryptic speciation within the genus Laspinema (cyanobacteria).</title>
        <authorList>
            <person name="Stanojkovic A."/>
            <person name="Skoupy S."/>
            <person name="Skaloud P."/>
            <person name="Dvorak P."/>
        </authorList>
    </citation>
    <scope>NUCLEOTIDE SEQUENCE [LARGE SCALE GENOMIC DNA]</scope>
    <source>
        <strain evidence="2 3">D2a</strain>
    </source>
</reference>
<organism evidence="2 3">
    <name type="scientific">Laspinema palackyanum D2a</name>
    <dbReference type="NCBI Taxonomy" id="2953684"/>
    <lineage>
        <taxon>Bacteria</taxon>
        <taxon>Bacillati</taxon>
        <taxon>Cyanobacteriota</taxon>
        <taxon>Cyanophyceae</taxon>
        <taxon>Oscillatoriophycideae</taxon>
        <taxon>Oscillatoriales</taxon>
        <taxon>Laspinemataceae</taxon>
        <taxon>Laspinema</taxon>
        <taxon>Laspinema palackyanum</taxon>
    </lineage>
</organism>
<protein>
    <submittedName>
        <fullName evidence="2">Uncharacterized protein</fullName>
    </submittedName>
</protein>